<gene>
    <name evidence="7" type="ORF">BJ999_006805</name>
</gene>
<dbReference type="PANTHER" id="PTHR43820">
    <property type="entry name" value="HIGH-AFFINITY BRANCHED-CHAIN AMINO ACID TRANSPORT ATP-BINDING PROTEIN LIVF"/>
    <property type="match status" value="1"/>
</dbReference>
<dbReference type="PANTHER" id="PTHR43820:SF4">
    <property type="entry name" value="HIGH-AFFINITY BRANCHED-CHAIN AMINO ACID TRANSPORT ATP-BINDING PROTEIN LIVF"/>
    <property type="match status" value="1"/>
</dbReference>
<evidence type="ECO:0000256" key="1">
    <source>
        <dbReference type="ARBA" id="ARBA00005417"/>
    </source>
</evidence>
<proteinExistence type="inferred from homology"/>
<dbReference type="Gene3D" id="3.40.50.300">
    <property type="entry name" value="P-loop containing nucleotide triphosphate hydrolases"/>
    <property type="match status" value="1"/>
</dbReference>
<evidence type="ECO:0000313" key="7">
    <source>
        <dbReference type="EMBL" id="NYE16509.1"/>
    </source>
</evidence>
<dbReference type="InterPro" id="IPR027417">
    <property type="entry name" value="P-loop_NTPase"/>
</dbReference>
<dbReference type="InterPro" id="IPR003593">
    <property type="entry name" value="AAA+_ATPase"/>
</dbReference>
<keyword evidence="8" id="KW-1185">Reference proteome</keyword>
<name>A0A7Y9KI84_9ACTN</name>
<keyword evidence="4 7" id="KW-0067">ATP-binding</keyword>
<dbReference type="GO" id="GO:0005524">
    <property type="term" value="F:ATP binding"/>
    <property type="evidence" value="ECO:0007669"/>
    <property type="project" value="UniProtKB-KW"/>
</dbReference>
<comment type="similarity">
    <text evidence="1">Belongs to the ABC transporter superfamily.</text>
</comment>
<dbReference type="SUPFAM" id="SSF52540">
    <property type="entry name" value="P-loop containing nucleoside triphosphate hydrolases"/>
    <property type="match status" value="1"/>
</dbReference>
<evidence type="ECO:0000256" key="5">
    <source>
        <dbReference type="ARBA" id="ARBA00022970"/>
    </source>
</evidence>
<evidence type="ECO:0000256" key="4">
    <source>
        <dbReference type="ARBA" id="ARBA00022840"/>
    </source>
</evidence>
<dbReference type="GO" id="GO:0015807">
    <property type="term" value="P:L-amino acid transport"/>
    <property type="evidence" value="ECO:0007669"/>
    <property type="project" value="TreeGrafter"/>
</dbReference>
<dbReference type="AlphaFoldDB" id="A0A7Y9KI84"/>
<dbReference type="Proteomes" id="UP000591272">
    <property type="component" value="Unassembled WGS sequence"/>
</dbReference>
<dbReference type="InterPro" id="IPR017871">
    <property type="entry name" value="ABC_transporter-like_CS"/>
</dbReference>
<reference evidence="7 8" key="1">
    <citation type="submission" date="2020-07" db="EMBL/GenBank/DDBJ databases">
        <title>Sequencing the genomes of 1000 actinobacteria strains.</title>
        <authorList>
            <person name="Klenk H.-P."/>
        </authorList>
    </citation>
    <scope>NUCLEOTIDE SEQUENCE [LARGE SCALE GENOMIC DNA]</scope>
    <source>
        <strain evidence="7 8">DSM 43461</strain>
    </source>
</reference>
<keyword evidence="5" id="KW-0029">Amino-acid transport</keyword>
<dbReference type="CDD" id="cd03224">
    <property type="entry name" value="ABC_TM1139_LivF_branched"/>
    <property type="match status" value="1"/>
</dbReference>
<feature type="domain" description="ABC transporter" evidence="6">
    <location>
        <begin position="20"/>
        <end position="245"/>
    </location>
</feature>
<dbReference type="RefSeq" id="WP_179837042.1">
    <property type="nucleotide sequence ID" value="NZ_BMRD01000002.1"/>
</dbReference>
<dbReference type="InterPro" id="IPR052156">
    <property type="entry name" value="BCAA_Transport_ATP-bd_LivF"/>
</dbReference>
<dbReference type="PROSITE" id="PS00211">
    <property type="entry name" value="ABC_TRANSPORTER_1"/>
    <property type="match status" value="1"/>
</dbReference>
<organism evidence="7 8">
    <name type="scientific">Actinomadura citrea</name>
    <dbReference type="NCBI Taxonomy" id="46158"/>
    <lineage>
        <taxon>Bacteria</taxon>
        <taxon>Bacillati</taxon>
        <taxon>Actinomycetota</taxon>
        <taxon>Actinomycetes</taxon>
        <taxon>Streptosporangiales</taxon>
        <taxon>Thermomonosporaceae</taxon>
        <taxon>Actinomadura</taxon>
    </lineage>
</organism>
<accession>A0A7Y9KI84</accession>
<evidence type="ECO:0000259" key="6">
    <source>
        <dbReference type="PROSITE" id="PS50893"/>
    </source>
</evidence>
<dbReference type="GO" id="GO:0016887">
    <property type="term" value="F:ATP hydrolysis activity"/>
    <property type="evidence" value="ECO:0007669"/>
    <property type="project" value="InterPro"/>
</dbReference>
<keyword evidence="3" id="KW-0547">Nucleotide-binding</keyword>
<evidence type="ECO:0000256" key="3">
    <source>
        <dbReference type="ARBA" id="ARBA00022741"/>
    </source>
</evidence>
<dbReference type="InterPro" id="IPR003439">
    <property type="entry name" value="ABC_transporter-like_ATP-bd"/>
</dbReference>
<dbReference type="Pfam" id="PF00005">
    <property type="entry name" value="ABC_tran"/>
    <property type="match status" value="1"/>
</dbReference>
<dbReference type="SMART" id="SM00382">
    <property type="entry name" value="AAA"/>
    <property type="match status" value="1"/>
</dbReference>
<evidence type="ECO:0000313" key="8">
    <source>
        <dbReference type="Proteomes" id="UP000591272"/>
    </source>
</evidence>
<dbReference type="EMBL" id="JACCBT010000001">
    <property type="protein sequence ID" value="NYE16509.1"/>
    <property type="molecule type" value="Genomic_DNA"/>
</dbReference>
<comment type="caution">
    <text evidence="7">The sequence shown here is derived from an EMBL/GenBank/DDBJ whole genome shotgun (WGS) entry which is preliminary data.</text>
</comment>
<dbReference type="GO" id="GO:0015658">
    <property type="term" value="F:branched-chain amino acid transmembrane transporter activity"/>
    <property type="evidence" value="ECO:0007669"/>
    <property type="project" value="TreeGrafter"/>
</dbReference>
<protein>
    <submittedName>
        <fullName evidence="7">Branched-chain amino acid transport system ATP-binding protein</fullName>
    </submittedName>
</protein>
<dbReference type="PROSITE" id="PS50893">
    <property type="entry name" value="ABC_TRANSPORTER_2"/>
    <property type="match status" value="1"/>
</dbReference>
<keyword evidence="2" id="KW-0813">Transport</keyword>
<sequence length="247" mass="25671">MPEPDAVAEPAATAPPEPLLELRGIRAGYGAIEVLHGVDLALRPGSLLALLGPNGGGKSTTMRVCAGLHPPTGGDLLFAGRRVNGVSAQDAARLGVCAVPEGRGIFPNLTVRENLWAATGTGARLEDLEERAYARFPILGERRHQLAGSMSGGEQQMLALSRALGSDPAVLLLDELSMGLAPMIVTRMYETVAELVEGGLSVLVAEQFARAVLPIADTAALMLHGRVVAAGPPAEIEDRLSSDYLGG</sequence>
<evidence type="ECO:0000256" key="2">
    <source>
        <dbReference type="ARBA" id="ARBA00022448"/>
    </source>
</evidence>